<dbReference type="NCBIfam" id="NF002696">
    <property type="entry name" value="PRK02487.1-5"/>
    <property type="match status" value="1"/>
</dbReference>
<keyword evidence="3" id="KW-1185">Reference proteome</keyword>
<proteinExistence type="inferred from homology"/>
<dbReference type="EMBL" id="CP077076">
    <property type="protein sequence ID" value="QXH53827.1"/>
    <property type="molecule type" value="Genomic_DNA"/>
</dbReference>
<organism evidence="2 3">
    <name type="scientific">Pseudomonas fakonensis</name>
    <dbReference type="NCBI Taxonomy" id="2842355"/>
    <lineage>
        <taxon>Bacteria</taxon>
        <taxon>Pseudomonadati</taxon>
        <taxon>Pseudomonadota</taxon>
        <taxon>Gammaproteobacteria</taxon>
        <taxon>Pseudomonadales</taxon>
        <taxon>Pseudomonadaceae</taxon>
        <taxon>Pseudomonas</taxon>
    </lineage>
</organism>
<dbReference type="PANTHER" id="PTHR28255">
    <property type="match status" value="1"/>
</dbReference>
<dbReference type="InterPro" id="IPR005624">
    <property type="entry name" value="PduO/GlcC-like"/>
</dbReference>
<comment type="similarity">
    <text evidence="1">Belongs to the UPF0303 family.</text>
</comment>
<gene>
    <name evidence="2" type="ORF">KSS94_12195</name>
</gene>
<protein>
    <recommendedName>
        <fullName evidence="1">UPF0303 protein KSS94_12195</fullName>
    </recommendedName>
</protein>
<dbReference type="InterPro" id="IPR010371">
    <property type="entry name" value="YBR137W-like"/>
</dbReference>
<dbReference type="PANTHER" id="PTHR28255:SF1">
    <property type="entry name" value="UPF0303 PROTEIN YBR137W"/>
    <property type="match status" value="1"/>
</dbReference>
<sequence>MSLTDELALVVRQEETLQYTRFDEAAAWQLGAYLYDQAATESWPLVIAVRRFDRPLFFAARPGVTSDNHAWVSRKQRTVERFLRSSYRLRCQLALEGQDITQRYHLDPAQYAGCGGGFPISVKGAGVIGSVTVSGLPDRQDHQIIVDALCELLGHDRSALSLAAECPFQQ</sequence>
<dbReference type="Proteomes" id="UP001046350">
    <property type="component" value="Chromosome"/>
</dbReference>
<dbReference type="Pfam" id="PF03928">
    <property type="entry name" value="HbpS-like"/>
    <property type="match status" value="1"/>
</dbReference>
<evidence type="ECO:0000313" key="3">
    <source>
        <dbReference type="Proteomes" id="UP001046350"/>
    </source>
</evidence>
<evidence type="ECO:0000256" key="1">
    <source>
        <dbReference type="HAMAP-Rule" id="MF_00761"/>
    </source>
</evidence>
<reference evidence="2" key="1">
    <citation type="journal article" date="2021" name="Microorganisms">
        <title>The Ever-Expanding Pseudomonas Genus: Description of 43 New Species and Partition of the Pseudomonas putida Group.</title>
        <authorList>
            <person name="Girard L."/>
            <person name="Lood C."/>
            <person name="Hofte M."/>
            <person name="Vandamme P."/>
            <person name="Rokni-Zadeh H."/>
            <person name="van Noort V."/>
            <person name="Lavigne R."/>
            <person name="De Mot R."/>
        </authorList>
    </citation>
    <scope>NUCLEOTIDE SEQUENCE</scope>
    <source>
        <strain evidence="2">COW40</strain>
    </source>
</reference>
<accession>A0ABX8NCS1</accession>
<name>A0ABX8NCS1_9PSED</name>
<dbReference type="HAMAP" id="MF_00761">
    <property type="entry name" value="UPF0303"/>
    <property type="match status" value="1"/>
</dbReference>
<evidence type="ECO:0000313" key="2">
    <source>
        <dbReference type="EMBL" id="QXH53827.1"/>
    </source>
</evidence>
<dbReference type="PIRSF" id="PIRSF008757">
    <property type="entry name" value="UCP008757"/>
    <property type="match status" value="1"/>
</dbReference>
<dbReference type="RefSeq" id="WP_217843222.1">
    <property type="nucleotide sequence ID" value="NZ_CP077076.1"/>
</dbReference>